<sequence length="382" mass="43173">MKIAIVCYPTFGGSGVVATELGLELAHRGHEIHFITYKQPVRLALLNSNVHYHEVNVPEYALFHYQPYELALSSKLVDMVKLYGIELLHVHYAIPHAYAGYMAKQMLKDEGINIPMVTTLHGTDITLVGKHLFYKTAVCFSINKSDVVTSVSQSLKEDTYKHFDINKEIHVIPNFIELEKHRNEPLISCQRSVMAEKHERIITHISNFRKVKRIPDVVKIFYKIQQQIPAKLMMVGDGPEREIAEKICYDLGIQEKVIFFGNSNEIDQILSYSDLFLLPSETESFGLAALEAMAWSVPVISSNSGGLPEVNFDGVSGYLSNVGDIDEMAENAIKILSNIDTLNTFKENALSVAKQFDIKNILPIYEEIYHKAIEKSKQINLS</sequence>
<dbReference type="Gene3D" id="3.40.50.2000">
    <property type="entry name" value="Glycogen Phosphorylase B"/>
    <property type="match status" value="2"/>
</dbReference>
<dbReference type="InterPro" id="IPR023881">
    <property type="entry name" value="Thiol_BshA"/>
</dbReference>
<dbReference type="InterPro" id="IPR001296">
    <property type="entry name" value="Glyco_trans_1"/>
</dbReference>
<feature type="domain" description="Glycosyltransferase subfamily 4-like N-terminal" evidence="2">
    <location>
        <begin position="11"/>
        <end position="179"/>
    </location>
</feature>
<dbReference type="Pfam" id="PF00534">
    <property type="entry name" value="Glycos_transf_1"/>
    <property type="match status" value="1"/>
</dbReference>
<evidence type="ECO:0000313" key="4">
    <source>
        <dbReference type="Proteomes" id="UP001500426"/>
    </source>
</evidence>
<name>A0ABP7UYC4_9FLAO</name>
<dbReference type="InterPro" id="IPR028098">
    <property type="entry name" value="Glyco_trans_4-like_N"/>
</dbReference>
<evidence type="ECO:0000259" key="1">
    <source>
        <dbReference type="Pfam" id="PF00534"/>
    </source>
</evidence>
<dbReference type="NCBIfam" id="TIGR03999">
    <property type="entry name" value="thiol_BshA"/>
    <property type="match status" value="1"/>
</dbReference>
<protein>
    <submittedName>
        <fullName evidence="3">N-acetyl-alpha-D-glucosaminyl L-malate synthase BshA</fullName>
    </submittedName>
</protein>
<evidence type="ECO:0000259" key="2">
    <source>
        <dbReference type="Pfam" id="PF13439"/>
    </source>
</evidence>
<dbReference type="RefSeq" id="WP_345094576.1">
    <property type="nucleotide sequence ID" value="NZ_BAABCS010000020.1"/>
</dbReference>
<accession>A0ABP7UYC4</accession>
<evidence type="ECO:0000313" key="3">
    <source>
        <dbReference type="EMBL" id="GAA4055265.1"/>
    </source>
</evidence>
<dbReference type="Pfam" id="PF13439">
    <property type="entry name" value="Glyco_transf_4"/>
    <property type="match status" value="1"/>
</dbReference>
<feature type="domain" description="Glycosyl transferase family 1" evidence="1">
    <location>
        <begin position="196"/>
        <end position="349"/>
    </location>
</feature>
<comment type="caution">
    <text evidence="3">The sequence shown here is derived from an EMBL/GenBank/DDBJ whole genome shotgun (WGS) entry which is preliminary data.</text>
</comment>
<dbReference type="SUPFAM" id="SSF53756">
    <property type="entry name" value="UDP-Glycosyltransferase/glycogen phosphorylase"/>
    <property type="match status" value="1"/>
</dbReference>
<dbReference type="Proteomes" id="UP001500426">
    <property type="component" value="Unassembled WGS sequence"/>
</dbReference>
<dbReference type="PANTHER" id="PTHR45947">
    <property type="entry name" value="SULFOQUINOVOSYL TRANSFERASE SQD2"/>
    <property type="match status" value="1"/>
</dbReference>
<gene>
    <name evidence="3" type="primary">bshA</name>
    <name evidence="3" type="ORF">GCM10022388_22240</name>
</gene>
<keyword evidence="4" id="KW-1185">Reference proteome</keyword>
<proteinExistence type="predicted"/>
<organism evidence="3 4">
    <name type="scientific">Flavobacterium chungnamense</name>
    <dbReference type="NCBI Taxonomy" id="706182"/>
    <lineage>
        <taxon>Bacteria</taxon>
        <taxon>Pseudomonadati</taxon>
        <taxon>Bacteroidota</taxon>
        <taxon>Flavobacteriia</taxon>
        <taxon>Flavobacteriales</taxon>
        <taxon>Flavobacteriaceae</taxon>
        <taxon>Flavobacterium</taxon>
    </lineage>
</organism>
<dbReference type="PANTHER" id="PTHR45947:SF3">
    <property type="entry name" value="SULFOQUINOVOSYL TRANSFERASE SQD2"/>
    <property type="match status" value="1"/>
</dbReference>
<reference evidence="4" key="1">
    <citation type="journal article" date="2019" name="Int. J. Syst. Evol. Microbiol.">
        <title>The Global Catalogue of Microorganisms (GCM) 10K type strain sequencing project: providing services to taxonomists for standard genome sequencing and annotation.</title>
        <authorList>
            <consortium name="The Broad Institute Genomics Platform"/>
            <consortium name="The Broad Institute Genome Sequencing Center for Infectious Disease"/>
            <person name="Wu L."/>
            <person name="Ma J."/>
        </authorList>
    </citation>
    <scope>NUCLEOTIDE SEQUENCE [LARGE SCALE GENOMIC DNA]</scope>
    <source>
        <strain evidence="4">JCM 17068</strain>
    </source>
</reference>
<dbReference type="InterPro" id="IPR050194">
    <property type="entry name" value="Glycosyltransferase_grp1"/>
</dbReference>
<dbReference type="EMBL" id="BAABCS010000020">
    <property type="protein sequence ID" value="GAA4055265.1"/>
    <property type="molecule type" value="Genomic_DNA"/>
</dbReference>